<dbReference type="KEGG" id="rva:Rvan_2822"/>
<dbReference type="InterPro" id="IPR005532">
    <property type="entry name" value="SUMF_dom"/>
</dbReference>
<dbReference type="GO" id="GO:0007165">
    <property type="term" value="P:signal transduction"/>
    <property type="evidence" value="ECO:0007669"/>
    <property type="project" value="InterPro"/>
</dbReference>
<reference evidence="4" key="1">
    <citation type="journal article" date="2011" name="J. Bacteriol.">
        <title>Genome sequences of eight morphologically diverse alphaproteobacteria.</title>
        <authorList>
            <consortium name="US DOE Joint Genome Institute"/>
            <person name="Brown P.J."/>
            <person name="Kysela D.T."/>
            <person name="Buechlein A."/>
            <person name="Hemmerich C."/>
            <person name="Brun Y.V."/>
        </authorList>
    </citation>
    <scope>NUCLEOTIDE SEQUENCE [LARGE SCALE GENOMIC DNA]</scope>
    <source>
        <strain evidence="4">ATCC 17100 / ATH 3.1.1 / DSM 162 / LMG 4299</strain>
    </source>
</reference>
<dbReference type="RefSeq" id="WP_013420401.1">
    <property type="nucleotide sequence ID" value="NC_014664.1"/>
</dbReference>
<dbReference type="InterPro" id="IPR016187">
    <property type="entry name" value="CTDL_fold"/>
</dbReference>
<evidence type="ECO:0000313" key="4">
    <source>
        <dbReference type="Proteomes" id="UP000001399"/>
    </source>
</evidence>
<dbReference type="EMBL" id="CP002292">
    <property type="protein sequence ID" value="ADP72030.1"/>
    <property type="molecule type" value="Genomic_DNA"/>
</dbReference>
<dbReference type="PANTHER" id="PTHR23150">
    <property type="entry name" value="SULFATASE MODIFYING FACTOR 1, 2"/>
    <property type="match status" value="1"/>
</dbReference>
<keyword evidence="4" id="KW-1185">Reference proteome</keyword>
<dbReference type="HOGENOM" id="CLU_583791_0_0_5"/>
<dbReference type="SUPFAM" id="SSF56436">
    <property type="entry name" value="C-type lectin-like"/>
    <property type="match status" value="1"/>
</dbReference>
<evidence type="ECO:0000259" key="2">
    <source>
        <dbReference type="Pfam" id="PF13676"/>
    </source>
</evidence>
<dbReference type="Gene3D" id="3.40.50.10140">
    <property type="entry name" value="Toll/interleukin-1 receptor homology (TIR) domain"/>
    <property type="match status" value="1"/>
</dbReference>
<dbReference type="Pfam" id="PF03781">
    <property type="entry name" value="FGE-sulfatase"/>
    <property type="match status" value="1"/>
</dbReference>
<dbReference type="Proteomes" id="UP000001399">
    <property type="component" value="Chromosome"/>
</dbReference>
<dbReference type="OrthoDB" id="9768004at2"/>
<dbReference type="InterPro" id="IPR035897">
    <property type="entry name" value="Toll_tir_struct_dom_sf"/>
</dbReference>
<feature type="domain" description="TIR" evidence="2">
    <location>
        <begin position="4"/>
        <end position="112"/>
    </location>
</feature>
<evidence type="ECO:0000313" key="3">
    <source>
        <dbReference type="EMBL" id="ADP72030.1"/>
    </source>
</evidence>
<dbReference type="AlphaFoldDB" id="E3I8Q1"/>
<proteinExistence type="predicted"/>
<dbReference type="eggNOG" id="COG1262">
    <property type="taxonomic scope" value="Bacteria"/>
</dbReference>
<feature type="domain" description="Sulfatase-modifying factor enzyme-like" evidence="1">
    <location>
        <begin position="207"/>
        <end position="464"/>
    </location>
</feature>
<evidence type="ECO:0000259" key="1">
    <source>
        <dbReference type="Pfam" id="PF03781"/>
    </source>
</evidence>
<dbReference type="STRING" id="648757.Rvan_2822"/>
<organism evidence="3 4">
    <name type="scientific">Rhodomicrobium vannielii (strain ATCC 17100 / DSM 162 / LMG 4299 / NCIMB 10020 / ATH 3.1.1)</name>
    <dbReference type="NCBI Taxonomy" id="648757"/>
    <lineage>
        <taxon>Bacteria</taxon>
        <taxon>Pseudomonadati</taxon>
        <taxon>Pseudomonadota</taxon>
        <taxon>Alphaproteobacteria</taxon>
        <taxon>Hyphomicrobiales</taxon>
        <taxon>Hyphomicrobiaceae</taxon>
        <taxon>Rhodomicrobium</taxon>
    </lineage>
</organism>
<dbReference type="Gene3D" id="3.90.1580.10">
    <property type="entry name" value="paralog of FGE (formylglycine-generating enzyme)"/>
    <property type="match status" value="1"/>
</dbReference>
<name>E3I8Q1_RHOVT</name>
<dbReference type="Pfam" id="PF13676">
    <property type="entry name" value="TIR_2"/>
    <property type="match status" value="1"/>
</dbReference>
<dbReference type="InterPro" id="IPR051043">
    <property type="entry name" value="Sulfatase_Mod_Factor_Kinase"/>
</dbReference>
<sequence>MAKIFLNYRRSDAEAWADRLYERLTAQFPRGDVFMDIDGNIPLGYQWAAWLDSQVAACDLMLVLIGRSWVTEFELRAASGQPDYVLTEIESALARKIPVAPVFLGDAPVPLASQLPASIRPLLALQATRLQRVSFEADAKALIDGVVRSIQLMRGHKFAGPDTSAPAPRDAEDGRIKVGALNVHGAPNGRFLPGAGRTEWFKDHPLAPEMVVVPAGQFVMGSPPDEVGRPDDGREGPQHSVAIKAPFAAGRFAVTLGEFTAFVEATGHAMPDEMFTFENEKWETRKGRNFRNPGFQQTARHPVVGVNWDDATAYCAWLSKTTGKPYRLLSEAEWEYVCRAGTATPFWWGADISTAQANYDGNYTYGSGKKGEYRKRTLPVESFEANPWGLYQVHGNVWEWCADNGHGNYRGAPEDGSIWPGGDASLRVLRGGSWIGIPQYLRAAYRNRITTDNRYNLNGFRLARTLTS</sequence>
<gene>
    <name evidence="3" type="ordered locus">Rvan_2822</name>
</gene>
<accession>E3I8Q1</accession>
<dbReference type="InterPro" id="IPR000157">
    <property type="entry name" value="TIR_dom"/>
</dbReference>
<protein>
    <recommendedName>
        <fullName evidence="5">TIR domain-containing protein</fullName>
    </recommendedName>
</protein>
<dbReference type="InterPro" id="IPR042095">
    <property type="entry name" value="SUMF_sf"/>
</dbReference>
<dbReference type="PANTHER" id="PTHR23150:SF35">
    <property type="entry name" value="BLL6746 PROTEIN"/>
    <property type="match status" value="1"/>
</dbReference>
<dbReference type="SUPFAM" id="SSF52200">
    <property type="entry name" value="Toll/Interleukin receptor TIR domain"/>
    <property type="match status" value="1"/>
</dbReference>
<dbReference type="GO" id="GO:0120147">
    <property type="term" value="F:formylglycine-generating oxidase activity"/>
    <property type="evidence" value="ECO:0007669"/>
    <property type="project" value="TreeGrafter"/>
</dbReference>
<evidence type="ECO:0008006" key="5">
    <source>
        <dbReference type="Google" id="ProtNLM"/>
    </source>
</evidence>